<sequence length="48" mass="5128">MSNTQKAYELSAAILLYRERGGQTVFASAHDIKTSDEGKATIEAGTPV</sequence>
<gene>
    <name evidence="1" type="ORF">AWT59_3391</name>
</gene>
<reference evidence="1 2" key="1">
    <citation type="submission" date="2016-02" db="EMBL/GenBank/DDBJ databases">
        <authorList>
            <person name="Wen L."/>
            <person name="He K."/>
            <person name="Yang H."/>
        </authorList>
    </citation>
    <scope>NUCLEOTIDE SEQUENCE [LARGE SCALE GENOMIC DNA]</scope>
    <source>
        <strain evidence="1">ShG14-8</strain>
    </source>
</reference>
<evidence type="ECO:0000313" key="1">
    <source>
        <dbReference type="EMBL" id="KXS30486.1"/>
    </source>
</evidence>
<name>A0A139BNA6_9PROT</name>
<feature type="non-terminal residue" evidence="1">
    <location>
        <position position="48"/>
    </location>
</feature>
<dbReference type="EMBL" id="LSLI01000231">
    <property type="protein sequence ID" value="KXS30486.1"/>
    <property type="molecule type" value="Genomic_DNA"/>
</dbReference>
<evidence type="ECO:0000313" key="2">
    <source>
        <dbReference type="Proteomes" id="UP000070578"/>
    </source>
</evidence>
<comment type="caution">
    <text evidence="1">The sequence shown here is derived from an EMBL/GenBank/DDBJ whole genome shotgun (WGS) entry which is preliminary data.</text>
</comment>
<dbReference type="AlphaFoldDB" id="A0A139BNA6"/>
<organism evidence="1 2">
    <name type="scientific">Candidatus Gallionella acididurans</name>
    <dbReference type="NCBI Taxonomy" id="1796491"/>
    <lineage>
        <taxon>Bacteria</taxon>
        <taxon>Pseudomonadati</taxon>
        <taxon>Pseudomonadota</taxon>
        <taxon>Betaproteobacteria</taxon>
        <taxon>Nitrosomonadales</taxon>
        <taxon>Gallionellaceae</taxon>
        <taxon>Gallionella</taxon>
    </lineage>
</organism>
<reference evidence="1 2" key="2">
    <citation type="submission" date="2016-03" db="EMBL/GenBank/DDBJ databases">
        <title>New uncultured bacterium of the family Gallionellaceae from acid mine drainage: description and reconstruction of genome based on metagenomic analysis of microbial community.</title>
        <authorList>
            <person name="Kadnikov V."/>
            <person name="Ivasenko D."/>
            <person name="Beletsky A."/>
            <person name="Mardanov A."/>
            <person name="Danilova E."/>
            <person name="Pimenov N."/>
            <person name="Karnachuk O."/>
            <person name="Ravin N."/>
        </authorList>
    </citation>
    <scope>NUCLEOTIDE SEQUENCE [LARGE SCALE GENOMIC DNA]</scope>
    <source>
        <strain evidence="1">ShG14-8</strain>
    </source>
</reference>
<proteinExistence type="predicted"/>
<dbReference type="Proteomes" id="UP000070578">
    <property type="component" value="Unassembled WGS sequence"/>
</dbReference>
<accession>A0A139BNA6</accession>
<protein>
    <submittedName>
        <fullName evidence="1">Uncharacterized protein</fullName>
    </submittedName>
</protein>